<protein>
    <recommendedName>
        <fullName evidence="6">RING-type domain-containing protein</fullName>
    </recommendedName>
</protein>
<feature type="compositionally biased region" description="Polar residues" evidence="5">
    <location>
        <begin position="30"/>
        <end position="45"/>
    </location>
</feature>
<feature type="region of interest" description="Disordered" evidence="5">
    <location>
        <begin position="1"/>
        <end position="71"/>
    </location>
</feature>
<keyword evidence="2 4" id="KW-0863">Zinc-finger</keyword>
<evidence type="ECO:0000256" key="1">
    <source>
        <dbReference type="ARBA" id="ARBA00022723"/>
    </source>
</evidence>
<evidence type="ECO:0000313" key="8">
    <source>
        <dbReference type="Proteomes" id="UP000276215"/>
    </source>
</evidence>
<dbReference type="PROSITE" id="PS50089">
    <property type="entry name" value="ZF_RING_2"/>
    <property type="match status" value="1"/>
</dbReference>
<evidence type="ECO:0000259" key="6">
    <source>
        <dbReference type="PROSITE" id="PS50089"/>
    </source>
</evidence>
<dbReference type="AlphaFoldDB" id="A0A3N4JVC1"/>
<dbReference type="Proteomes" id="UP000276215">
    <property type="component" value="Unassembled WGS sequence"/>
</dbReference>
<evidence type="ECO:0000256" key="3">
    <source>
        <dbReference type="ARBA" id="ARBA00022833"/>
    </source>
</evidence>
<feature type="compositionally biased region" description="Polar residues" evidence="5">
    <location>
        <begin position="1"/>
        <end position="10"/>
    </location>
</feature>
<feature type="region of interest" description="Disordered" evidence="5">
    <location>
        <begin position="282"/>
        <end position="305"/>
    </location>
</feature>
<dbReference type="InterPro" id="IPR013083">
    <property type="entry name" value="Znf_RING/FYVE/PHD"/>
</dbReference>
<organism evidence="7 8">
    <name type="scientific">Choiromyces venosus 120613-1</name>
    <dbReference type="NCBI Taxonomy" id="1336337"/>
    <lineage>
        <taxon>Eukaryota</taxon>
        <taxon>Fungi</taxon>
        <taxon>Dikarya</taxon>
        <taxon>Ascomycota</taxon>
        <taxon>Pezizomycotina</taxon>
        <taxon>Pezizomycetes</taxon>
        <taxon>Pezizales</taxon>
        <taxon>Tuberaceae</taxon>
        <taxon>Choiromyces</taxon>
    </lineage>
</organism>
<name>A0A3N4JVC1_9PEZI</name>
<accession>A0A3N4JVC1</accession>
<sequence length="402" mass="44208">MSANRYPNNNNDHRWPIDEPDLPARPRFGLSSTATGVTTSDNPSLLDTGEPTTDRVPATRSPSSSPIQSGIESIDGRAELDGASSASSETPIVTRRIRTGTWRLEEDGHLVMIEDPIVPLPDAGSEPINAATTTAAITATLTELIINSGSQEDNIQDQSDNDGGEGSRSPQLMWYEGEGYHEGVVDNPGQARSSIFLQPLVSARAPTTTPQVGVLAETSARLARLQTQREITNYWQSRSRAWNRAIAVEDPNEDITIQEFLSNSPQPPASNRPFRLSNQTRLEGSGSREILPNPTSFSRTPAPRRPDFVNAAGEIDTNLVPHAPRTDLPPPPPFPPLPRLTEEPPASWFEGMSEDLRCPVLWEPEYAVEYSFPCGHALCRWCYEQICHASSHPTCPLCRRRF</sequence>
<keyword evidence="3" id="KW-0862">Zinc</keyword>
<dbReference type="Gene3D" id="3.30.40.10">
    <property type="entry name" value="Zinc/RING finger domain, C3HC4 (zinc finger)"/>
    <property type="match status" value="1"/>
</dbReference>
<feature type="domain" description="RING-type" evidence="6">
    <location>
        <begin position="358"/>
        <end position="399"/>
    </location>
</feature>
<dbReference type="PROSITE" id="PS00518">
    <property type="entry name" value="ZF_RING_1"/>
    <property type="match status" value="1"/>
</dbReference>
<gene>
    <name evidence="7" type="ORF">L873DRAFT_1790816</name>
</gene>
<dbReference type="InterPro" id="IPR017907">
    <property type="entry name" value="Znf_RING_CS"/>
</dbReference>
<feature type="region of interest" description="Disordered" evidence="5">
    <location>
        <begin position="148"/>
        <end position="171"/>
    </location>
</feature>
<dbReference type="OrthoDB" id="5415807at2759"/>
<dbReference type="InterPro" id="IPR001841">
    <property type="entry name" value="Znf_RING"/>
</dbReference>
<evidence type="ECO:0000256" key="2">
    <source>
        <dbReference type="ARBA" id="ARBA00022771"/>
    </source>
</evidence>
<dbReference type="EMBL" id="ML120402">
    <property type="protein sequence ID" value="RPA97654.1"/>
    <property type="molecule type" value="Genomic_DNA"/>
</dbReference>
<feature type="compositionally biased region" description="Polar residues" evidence="5">
    <location>
        <begin position="148"/>
        <end position="158"/>
    </location>
</feature>
<dbReference type="SUPFAM" id="SSF57850">
    <property type="entry name" value="RING/U-box"/>
    <property type="match status" value="1"/>
</dbReference>
<proteinExistence type="predicted"/>
<keyword evidence="1" id="KW-0479">Metal-binding</keyword>
<reference evidence="7 8" key="1">
    <citation type="journal article" date="2018" name="Nat. Ecol. Evol.">
        <title>Pezizomycetes genomes reveal the molecular basis of ectomycorrhizal truffle lifestyle.</title>
        <authorList>
            <person name="Murat C."/>
            <person name="Payen T."/>
            <person name="Noel B."/>
            <person name="Kuo A."/>
            <person name="Morin E."/>
            <person name="Chen J."/>
            <person name="Kohler A."/>
            <person name="Krizsan K."/>
            <person name="Balestrini R."/>
            <person name="Da Silva C."/>
            <person name="Montanini B."/>
            <person name="Hainaut M."/>
            <person name="Levati E."/>
            <person name="Barry K.W."/>
            <person name="Belfiori B."/>
            <person name="Cichocki N."/>
            <person name="Clum A."/>
            <person name="Dockter R.B."/>
            <person name="Fauchery L."/>
            <person name="Guy J."/>
            <person name="Iotti M."/>
            <person name="Le Tacon F."/>
            <person name="Lindquist E.A."/>
            <person name="Lipzen A."/>
            <person name="Malagnac F."/>
            <person name="Mello A."/>
            <person name="Molinier V."/>
            <person name="Miyauchi S."/>
            <person name="Poulain J."/>
            <person name="Riccioni C."/>
            <person name="Rubini A."/>
            <person name="Sitrit Y."/>
            <person name="Splivallo R."/>
            <person name="Traeger S."/>
            <person name="Wang M."/>
            <person name="Zifcakova L."/>
            <person name="Wipf D."/>
            <person name="Zambonelli A."/>
            <person name="Paolocci F."/>
            <person name="Nowrousian M."/>
            <person name="Ottonello S."/>
            <person name="Baldrian P."/>
            <person name="Spatafora J.W."/>
            <person name="Henrissat B."/>
            <person name="Nagy L.G."/>
            <person name="Aury J.M."/>
            <person name="Wincker P."/>
            <person name="Grigoriev I.V."/>
            <person name="Bonfante P."/>
            <person name="Martin F.M."/>
        </authorList>
    </citation>
    <scope>NUCLEOTIDE SEQUENCE [LARGE SCALE GENOMIC DNA]</scope>
    <source>
        <strain evidence="7 8">120613-1</strain>
    </source>
</reference>
<keyword evidence="8" id="KW-1185">Reference proteome</keyword>
<evidence type="ECO:0000256" key="4">
    <source>
        <dbReference type="PROSITE-ProRule" id="PRU00175"/>
    </source>
</evidence>
<evidence type="ECO:0000256" key="5">
    <source>
        <dbReference type="SAM" id="MobiDB-lite"/>
    </source>
</evidence>
<dbReference type="GO" id="GO:0008270">
    <property type="term" value="F:zinc ion binding"/>
    <property type="evidence" value="ECO:0007669"/>
    <property type="project" value="UniProtKB-KW"/>
</dbReference>
<evidence type="ECO:0000313" key="7">
    <source>
        <dbReference type="EMBL" id="RPA97654.1"/>
    </source>
</evidence>
<feature type="compositionally biased region" description="Polar residues" evidence="5">
    <location>
        <begin position="60"/>
        <end position="71"/>
    </location>
</feature>